<accession>A0AAJ0M3D7</accession>
<feature type="chain" id="PRO_5042467820" description="WSC domain-containing protein" evidence="3">
    <location>
        <begin position="19"/>
        <end position="356"/>
    </location>
</feature>
<evidence type="ECO:0000256" key="2">
    <source>
        <dbReference type="SAM" id="Phobius"/>
    </source>
</evidence>
<reference evidence="5" key="2">
    <citation type="submission" date="2023-06" db="EMBL/GenBank/DDBJ databases">
        <authorList>
            <consortium name="Lawrence Berkeley National Laboratory"/>
            <person name="Mondo S.J."/>
            <person name="Hensen N."/>
            <person name="Bonometti L."/>
            <person name="Westerberg I."/>
            <person name="Brannstrom I.O."/>
            <person name="Guillou S."/>
            <person name="Cros-Aarteil S."/>
            <person name="Calhoun S."/>
            <person name="Haridas S."/>
            <person name="Kuo A."/>
            <person name="Pangilinan J."/>
            <person name="Riley R."/>
            <person name="Labutti K."/>
            <person name="Andreopoulos B."/>
            <person name="Lipzen A."/>
            <person name="Chen C."/>
            <person name="Yanf M."/>
            <person name="Daum C."/>
            <person name="Ng V."/>
            <person name="Clum A."/>
            <person name="Steindorff A."/>
            <person name="Ohm R."/>
            <person name="Martin F."/>
            <person name="Silar P."/>
            <person name="Natvig D."/>
            <person name="Lalanne C."/>
            <person name="Gautier V."/>
            <person name="Ament-Velasquez S.L."/>
            <person name="Kruys A."/>
            <person name="Hutchinson M.I."/>
            <person name="Powell A.J."/>
            <person name="Barry K."/>
            <person name="Miller A.N."/>
            <person name="Grigoriev I.V."/>
            <person name="Debuchy R."/>
            <person name="Gladieux P."/>
            <person name="Thoren M.H."/>
            <person name="Johannesson H."/>
        </authorList>
    </citation>
    <scope>NUCLEOTIDE SEQUENCE</scope>
    <source>
        <strain evidence="5">CBS 333.67</strain>
    </source>
</reference>
<reference evidence="5" key="1">
    <citation type="journal article" date="2023" name="Mol. Phylogenet. Evol.">
        <title>Genome-scale phylogeny and comparative genomics of the fungal order Sordariales.</title>
        <authorList>
            <person name="Hensen N."/>
            <person name="Bonometti L."/>
            <person name="Westerberg I."/>
            <person name="Brannstrom I.O."/>
            <person name="Guillou S."/>
            <person name="Cros-Aarteil S."/>
            <person name="Calhoun S."/>
            <person name="Haridas S."/>
            <person name="Kuo A."/>
            <person name="Mondo S."/>
            <person name="Pangilinan J."/>
            <person name="Riley R."/>
            <person name="LaButti K."/>
            <person name="Andreopoulos B."/>
            <person name="Lipzen A."/>
            <person name="Chen C."/>
            <person name="Yan M."/>
            <person name="Daum C."/>
            <person name="Ng V."/>
            <person name="Clum A."/>
            <person name="Steindorff A."/>
            <person name="Ohm R.A."/>
            <person name="Martin F."/>
            <person name="Silar P."/>
            <person name="Natvig D.O."/>
            <person name="Lalanne C."/>
            <person name="Gautier V."/>
            <person name="Ament-Velasquez S.L."/>
            <person name="Kruys A."/>
            <person name="Hutchinson M.I."/>
            <person name="Powell A.J."/>
            <person name="Barry K."/>
            <person name="Miller A.N."/>
            <person name="Grigoriev I.V."/>
            <person name="Debuchy R."/>
            <person name="Gladieux P."/>
            <person name="Hiltunen Thoren M."/>
            <person name="Johannesson H."/>
        </authorList>
    </citation>
    <scope>NUCLEOTIDE SEQUENCE</scope>
    <source>
        <strain evidence="5">CBS 333.67</strain>
    </source>
</reference>
<feature type="region of interest" description="Disordered" evidence="1">
    <location>
        <begin position="315"/>
        <end position="356"/>
    </location>
</feature>
<feature type="compositionally biased region" description="Basic and acidic residues" evidence="1">
    <location>
        <begin position="330"/>
        <end position="343"/>
    </location>
</feature>
<proteinExistence type="predicted"/>
<dbReference type="GeneID" id="87886704"/>
<dbReference type="Pfam" id="PF01822">
    <property type="entry name" value="WSC"/>
    <property type="match status" value="1"/>
</dbReference>
<dbReference type="InterPro" id="IPR002889">
    <property type="entry name" value="WSC_carb-bd"/>
</dbReference>
<dbReference type="AlphaFoldDB" id="A0AAJ0M3D7"/>
<sequence length="356" mass="37544">MPLQSTALLWASLSIAAAFKAGPTPMRRADDRLSGPSIPVEYCATVNTADMDPFNSIYQSEGRCYTNCTDLNFALAIVQEKNCWCSNLIPNSDDRTSLSDCRSPCPGYPTDYCGGDGVFGYTSRRGQSQGYGASGRLCHCLASQLLTITLSQTPSSASSSSTSDSSSSSTSSESSSTAASTTQSQSQSPVVQTVTIGGTVRTVTATAGITQPDADKDKSINGGAIAGIIIGILGGLCVAAGAIFFWLRRRREKQLNEKGMGSPVGRGGSPAMMTTTTTGEGSAAGGSAGLDSNKRRSYLMPIDPRLDPFATGIYTGDHNRSRESFNSLQDNHDYSRRVHDPPRVLRAINPDPADDD</sequence>
<evidence type="ECO:0000256" key="1">
    <source>
        <dbReference type="SAM" id="MobiDB-lite"/>
    </source>
</evidence>
<feature type="transmembrane region" description="Helical" evidence="2">
    <location>
        <begin position="224"/>
        <end position="247"/>
    </location>
</feature>
<comment type="caution">
    <text evidence="5">The sequence shown here is derived from an EMBL/GenBank/DDBJ whole genome shotgun (WGS) entry which is preliminary data.</text>
</comment>
<organism evidence="5 6">
    <name type="scientific">Chaetomium strumarium</name>
    <dbReference type="NCBI Taxonomy" id="1170767"/>
    <lineage>
        <taxon>Eukaryota</taxon>
        <taxon>Fungi</taxon>
        <taxon>Dikarya</taxon>
        <taxon>Ascomycota</taxon>
        <taxon>Pezizomycotina</taxon>
        <taxon>Sordariomycetes</taxon>
        <taxon>Sordariomycetidae</taxon>
        <taxon>Sordariales</taxon>
        <taxon>Chaetomiaceae</taxon>
        <taxon>Chaetomium</taxon>
    </lineage>
</organism>
<evidence type="ECO:0000256" key="3">
    <source>
        <dbReference type="SAM" id="SignalP"/>
    </source>
</evidence>
<dbReference type="RefSeq" id="XP_062723253.1">
    <property type="nucleotide sequence ID" value="XM_062867875.1"/>
</dbReference>
<feature type="region of interest" description="Disordered" evidence="1">
    <location>
        <begin position="153"/>
        <end position="192"/>
    </location>
</feature>
<evidence type="ECO:0000313" key="6">
    <source>
        <dbReference type="Proteomes" id="UP001273166"/>
    </source>
</evidence>
<dbReference type="PANTHER" id="PTHR16861">
    <property type="entry name" value="GLYCOPROTEIN 38"/>
    <property type="match status" value="1"/>
</dbReference>
<dbReference type="Proteomes" id="UP001273166">
    <property type="component" value="Unassembled WGS sequence"/>
</dbReference>
<feature type="domain" description="WSC" evidence="4">
    <location>
        <begin position="37"/>
        <end position="125"/>
    </location>
</feature>
<evidence type="ECO:0000259" key="4">
    <source>
        <dbReference type="PROSITE" id="PS51212"/>
    </source>
</evidence>
<protein>
    <recommendedName>
        <fullName evidence="4">WSC domain-containing protein</fullName>
    </recommendedName>
</protein>
<keyword evidence="2" id="KW-0472">Membrane</keyword>
<evidence type="ECO:0000313" key="5">
    <source>
        <dbReference type="EMBL" id="KAK3307473.1"/>
    </source>
</evidence>
<dbReference type="PROSITE" id="PS51212">
    <property type="entry name" value="WSC"/>
    <property type="match status" value="1"/>
</dbReference>
<dbReference type="SMART" id="SM00321">
    <property type="entry name" value="WSC"/>
    <property type="match status" value="1"/>
</dbReference>
<keyword evidence="6" id="KW-1185">Reference proteome</keyword>
<gene>
    <name evidence="5" type="ORF">B0T15DRAFT_510745</name>
</gene>
<feature type="signal peptide" evidence="3">
    <location>
        <begin position="1"/>
        <end position="18"/>
    </location>
</feature>
<dbReference type="PANTHER" id="PTHR16861:SF4">
    <property type="entry name" value="SH3 DOMAIN PROTEIN (AFU_ORTHOLOGUE AFUA_1G13610)"/>
    <property type="match status" value="1"/>
</dbReference>
<keyword evidence="2" id="KW-0812">Transmembrane</keyword>
<name>A0AAJ0M3D7_9PEZI</name>
<dbReference type="EMBL" id="JAUDZG010000003">
    <property type="protein sequence ID" value="KAK3307473.1"/>
    <property type="molecule type" value="Genomic_DNA"/>
</dbReference>
<keyword evidence="2" id="KW-1133">Transmembrane helix</keyword>
<keyword evidence="3" id="KW-0732">Signal</keyword>